<dbReference type="InterPro" id="IPR036390">
    <property type="entry name" value="WH_DNA-bd_sf"/>
</dbReference>
<evidence type="ECO:0000313" key="6">
    <source>
        <dbReference type="Proteomes" id="UP001294412"/>
    </source>
</evidence>
<keyword evidence="2" id="KW-0238">DNA-binding</keyword>
<dbReference type="PANTHER" id="PTHR33164:SF64">
    <property type="entry name" value="TRANSCRIPTIONAL REGULATOR SLYA"/>
    <property type="match status" value="1"/>
</dbReference>
<gene>
    <name evidence="5" type="ORF">U0C82_09430</name>
</gene>
<dbReference type="PROSITE" id="PS50995">
    <property type="entry name" value="HTH_MARR_2"/>
    <property type="match status" value="1"/>
</dbReference>
<evidence type="ECO:0000256" key="1">
    <source>
        <dbReference type="ARBA" id="ARBA00023015"/>
    </source>
</evidence>
<dbReference type="RefSeq" id="WP_322186897.1">
    <property type="nucleotide sequence ID" value="NZ_JAXLPB010000002.1"/>
</dbReference>
<evidence type="ECO:0000256" key="3">
    <source>
        <dbReference type="ARBA" id="ARBA00023163"/>
    </source>
</evidence>
<accession>A0ABU5I2A1</accession>
<dbReference type="SMART" id="SM00347">
    <property type="entry name" value="HTH_MARR"/>
    <property type="match status" value="1"/>
</dbReference>
<dbReference type="PRINTS" id="PR00598">
    <property type="entry name" value="HTHMARR"/>
</dbReference>
<dbReference type="InterPro" id="IPR000835">
    <property type="entry name" value="HTH_MarR-typ"/>
</dbReference>
<dbReference type="PROSITE" id="PS01117">
    <property type="entry name" value="HTH_MARR_1"/>
    <property type="match status" value="1"/>
</dbReference>
<keyword evidence="1" id="KW-0805">Transcription regulation</keyword>
<dbReference type="Gene3D" id="1.10.10.10">
    <property type="entry name" value="Winged helix-like DNA-binding domain superfamily/Winged helix DNA-binding domain"/>
    <property type="match status" value="1"/>
</dbReference>
<sequence length="116" mass="12776">MARHEGSRQAVLAERMGVEPMTLSAYLDRLENRGLVKRTPDPHDRRAKVINTTAKAATVFANARPVALEVYARVTRGLSKQECAEIERLLSHVRSNMTGEPVEPELEDAGVSVPIA</sequence>
<reference evidence="5 6" key="1">
    <citation type="submission" date="2023-12" db="EMBL/GenBank/DDBJ databases">
        <title>Description of Novel Strain Fulvimarina sp. 2208YS6-2-32 isolated from Uroteuthis (Photololigo) edulis.</title>
        <authorList>
            <person name="Park J.-S."/>
        </authorList>
    </citation>
    <scope>NUCLEOTIDE SEQUENCE [LARGE SCALE GENOMIC DNA]</scope>
    <source>
        <strain evidence="5 6">2208YS6-2-32</strain>
    </source>
</reference>
<dbReference type="InterPro" id="IPR023187">
    <property type="entry name" value="Tscrpt_reg_MarR-type_CS"/>
</dbReference>
<comment type="caution">
    <text evidence="5">The sequence shown here is derived from an EMBL/GenBank/DDBJ whole genome shotgun (WGS) entry which is preliminary data.</text>
</comment>
<dbReference type="Proteomes" id="UP001294412">
    <property type="component" value="Unassembled WGS sequence"/>
</dbReference>
<dbReference type="PANTHER" id="PTHR33164">
    <property type="entry name" value="TRANSCRIPTIONAL REGULATOR, MARR FAMILY"/>
    <property type="match status" value="1"/>
</dbReference>
<evidence type="ECO:0000256" key="2">
    <source>
        <dbReference type="ARBA" id="ARBA00023125"/>
    </source>
</evidence>
<name>A0ABU5I2A1_9HYPH</name>
<evidence type="ECO:0000259" key="4">
    <source>
        <dbReference type="PROSITE" id="PS50995"/>
    </source>
</evidence>
<keyword evidence="3" id="KW-0804">Transcription</keyword>
<feature type="domain" description="HTH marR-type" evidence="4">
    <location>
        <begin position="1"/>
        <end position="95"/>
    </location>
</feature>
<evidence type="ECO:0000313" key="5">
    <source>
        <dbReference type="EMBL" id="MDY8109361.1"/>
    </source>
</evidence>
<keyword evidence="6" id="KW-1185">Reference proteome</keyword>
<proteinExistence type="predicted"/>
<dbReference type="SUPFAM" id="SSF46785">
    <property type="entry name" value="Winged helix' DNA-binding domain"/>
    <property type="match status" value="1"/>
</dbReference>
<dbReference type="EMBL" id="JAXLPB010000002">
    <property type="protein sequence ID" value="MDY8109361.1"/>
    <property type="molecule type" value="Genomic_DNA"/>
</dbReference>
<dbReference type="Pfam" id="PF01047">
    <property type="entry name" value="MarR"/>
    <property type="match status" value="1"/>
</dbReference>
<organism evidence="5 6">
    <name type="scientific">Fulvimarina uroteuthidis</name>
    <dbReference type="NCBI Taxonomy" id="3098149"/>
    <lineage>
        <taxon>Bacteria</taxon>
        <taxon>Pseudomonadati</taxon>
        <taxon>Pseudomonadota</taxon>
        <taxon>Alphaproteobacteria</taxon>
        <taxon>Hyphomicrobiales</taxon>
        <taxon>Aurantimonadaceae</taxon>
        <taxon>Fulvimarina</taxon>
    </lineage>
</organism>
<dbReference type="InterPro" id="IPR039422">
    <property type="entry name" value="MarR/SlyA-like"/>
</dbReference>
<dbReference type="InterPro" id="IPR036388">
    <property type="entry name" value="WH-like_DNA-bd_sf"/>
</dbReference>
<protein>
    <submittedName>
        <fullName evidence="5">MarR family winged helix-turn-helix transcriptional regulator</fullName>
    </submittedName>
</protein>